<dbReference type="PANTHER" id="PTHR47036">
    <property type="entry name" value="COBALT-FACTOR III C(17)-METHYLTRANSFERASE-RELATED"/>
    <property type="match status" value="1"/>
</dbReference>
<dbReference type="InterPro" id="IPR006363">
    <property type="entry name" value="Cbl_synth_CobJ/CibH_dom"/>
</dbReference>
<keyword evidence="5" id="KW-0949">S-adenosyl-L-methionine</keyword>
<dbReference type="EMBL" id="UOEO01000043">
    <property type="protein sequence ID" value="VAW16056.1"/>
    <property type="molecule type" value="Genomic_DNA"/>
</dbReference>
<evidence type="ECO:0000256" key="4">
    <source>
        <dbReference type="ARBA" id="ARBA00022679"/>
    </source>
</evidence>
<dbReference type="InterPro" id="IPR014777">
    <property type="entry name" value="4pyrrole_Mease_sub1"/>
</dbReference>
<dbReference type="PANTHER" id="PTHR47036:SF1">
    <property type="entry name" value="COBALT-FACTOR III C(17)-METHYLTRANSFERASE-RELATED"/>
    <property type="match status" value="1"/>
</dbReference>
<proteinExistence type="predicted"/>
<gene>
    <name evidence="8" type="ORF">MNBD_ALPHA12-1235</name>
</gene>
<feature type="domain" description="CobE/GbiG C-terminal" evidence="7">
    <location>
        <begin position="87"/>
        <end position="202"/>
    </location>
</feature>
<dbReference type="NCBIfam" id="TIGR01466">
    <property type="entry name" value="cobJ_cbiH"/>
    <property type="match status" value="1"/>
</dbReference>
<accession>A0A3B0U9D0</accession>
<dbReference type="Gene3D" id="3.40.1010.10">
    <property type="entry name" value="Cobalt-precorrin-4 Transmethylase, Domain 1"/>
    <property type="match status" value="1"/>
</dbReference>
<comment type="pathway">
    <text evidence="1">Cofactor biosynthesis; adenosylcobalamin biosynthesis.</text>
</comment>
<keyword evidence="2" id="KW-0169">Cobalamin biosynthesis</keyword>
<protein>
    <submittedName>
        <fullName evidence="8">Cobalamin biosynthesis protein CbiG / Cobalt-precorrin-3b C17-methyltransferase</fullName>
    </submittedName>
</protein>
<dbReference type="GO" id="GO:0032259">
    <property type="term" value="P:methylation"/>
    <property type="evidence" value="ECO:0007669"/>
    <property type="project" value="UniProtKB-KW"/>
</dbReference>
<keyword evidence="4 8" id="KW-0808">Transferase</keyword>
<evidence type="ECO:0000313" key="8">
    <source>
        <dbReference type="EMBL" id="VAW16056.1"/>
    </source>
</evidence>
<name>A0A3B0U9D0_9ZZZZ</name>
<evidence type="ECO:0000256" key="5">
    <source>
        <dbReference type="ARBA" id="ARBA00022691"/>
    </source>
</evidence>
<dbReference type="InterPro" id="IPR035996">
    <property type="entry name" value="4pyrrol_Methylase_sf"/>
</dbReference>
<dbReference type="Gene3D" id="3.30.950.10">
    <property type="entry name" value="Methyltransferase, Cobalt-precorrin-4 Transmethylase, Domain 2"/>
    <property type="match status" value="1"/>
</dbReference>
<dbReference type="SUPFAM" id="SSF53790">
    <property type="entry name" value="Tetrapyrrole methylase"/>
    <property type="match status" value="1"/>
</dbReference>
<dbReference type="InterPro" id="IPR051810">
    <property type="entry name" value="Precorrin_MeTrfase"/>
</dbReference>
<dbReference type="GO" id="GO:0009236">
    <property type="term" value="P:cobalamin biosynthetic process"/>
    <property type="evidence" value="ECO:0007669"/>
    <property type="project" value="UniProtKB-UniPathway"/>
</dbReference>
<dbReference type="GO" id="GO:0008168">
    <property type="term" value="F:methyltransferase activity"/>
    <property type="evidence" value="ECO:0007669"/>
    <property type="project" value="UniProtKB-KW"/>
</dbReference>
<dbReference type="InterPro" id="IPR002750">
    <property type="entry name" value="CobE/GbiG_C"/>
</dbReference>
<evidence type="ECO:0000256" key="1">
    <source>
        <dbReference type="ARBA" id="ARBA00004953"/>
    </source>
</evidence>
<evidence type="ECO:0000259" key="6">
    <source>
        <dbReference type="Pfam" id="PF00590"/>
    </source>
</evidence>
<dbReference type="Gene3D" id="3.30.420.180">
    <property type="entry name" value="CobE/GbiG C-terminal domain"/>
    <property type="match status" value="1"/>
</dbReference>
<dbReference type="UniPathway" id="UPA00148"/>
<feature type="domain" description="Tetrapyrrole methylase" evidence="6">
    <location>
        <begin position="230"/>
        <end position="439"/>
    </location>
</feature>
<sequence length="486" mass="51796">MAAITTASSARFSCALDETPPGYVLANPERAKPAMAAILNGEHIALDGKADWLEQAGYPISSTGTVKITVSETIIEDESLVFHPKTLIAGVGCERGVSSEEVIALVEKTLDEHKLAQKSLAAIATIDLKADEKAINEAAAYFKVPLRLFSAAELAEEAKLLPNPSKIVLAEVGTPGVAEAAAIKAGTLLVEKQKSTRATCAIGRATCAIGRADAPLDVANFGMARGRLDIVGIGPGSAEQRTISVVQALEGARDWVGYGFYLDLIADLDHGQTEHRFGLGDEEKRVRHALELAAIGKNVALICSGDAQIYAMAALVFELLETDGKRAVSDKARRVEIISHPGISALQMASARAGALIGHDFCAISLSDLLTPRAQIEKRLLAAAKGDFVTAFYNPRSKRRTDLLDKAKQLFLAHRPPQTPVIIASSLGRNGEKVRVVELVDFDPGEIDMMSIVLFGASKSKAFKRGDGKTMAFTPRGYASKQEKAQ</sequence>
<dbReference type="Pfam" id="PF00590">
    <property type="entry name" value="TP_methylase"/>
    <property type="match status" value="1"/>
</dbReference>
<dbReference type="SUPFAM" id="SSF159672">
    <property type="entry name" value="CbiG N-terminal domain-like"/>
    <property type="match status" value="1"/>
</dbReference>
<dbReference type="SUPFAM" id="SSF159664">
    <property type="entry name" value="CobE/GbiG C-terminal domain-like"/>
    <property type="match status" value="1"/>
</dbReference>
<dbReference type="Pfam" id="PF01890">
    <property type="entry name" value="CbiG_C"/>
    <property type="match status" value="1"/>
</dbReference>
<organism evidence="8">
    <name type="scientific">hydrothermal vent metagenome</name>
    <dbReference type="NCBI Taxonomy" id="652676"/>
    <lineage>
        <taxon>unclassified sequences</taxon>
        <taxon>metagenomes</taxon>
        <taxon>ecological metagenomes</taxon>
    </lineage>
</organism>
<evidence type="ECO:0000256" key="2">
    <source>
        <dbReference type="ARBA" id="ARBA00022573"/>
    </source>
</evidence>
<dbReference type="CDD" id="cd11646">
    <property type="entry name" value="Precorrin_3B_C17_MT"/>
    <property type="match status" value="1"/>
</dbReference>
<dbReference type="InterPro" id="IPR038029">
    <property type="entry name" value="GbiG_N_sf"/>
</dbReference>
<reference evidence="8" key="1">
    <citation type="submission" date="2018-06" db="EMBL/GenBank/DDBJ databases">
        <authorList>
            <person name="Zhirakovskaya E."/>
        </authorList>
    </citation>
    <scope>NUCLEOTIDE SEQUENCE</scope>
</reference>
<keyword evidence="3 8" id="KW-0489">Methyltransferase</keyword>
<evidence type="ECO:0000259" key="7">
    <source>
        <dbReference type="Pfam" id="PF01890"/>
    </source>
</evidence>
<dbReference type="InterPro" id="IPR000878">
    <property type="entry name" value="4pyrrol_Mease"/>
</dbReference>
<dbReference type="InterPro" id="IPR036518">
    <property type="entry name" value="CobE/GbiG_C_sf"/>
</dbReference>
<dbReference type="InterPro" id="IPR014776">
    <property type="entry name" value="4pyrrole_Mease_sub2"/>
</dbReference>
<evidence type="ECO:0000256" key="3">
    <source>
        <dbReference type="ARBA" id="ARBA00022603"/>
    </source>
</evidence>
<dbReference type="AlphaFoldDB" id="A0A3B0U9D0"/>